<keyword evidence="3" id="KW-0560">Oxidoreductase</keyword>
<dbReference type="GO" id="GO:0051213">
    <property type="term" value="F:dioxygenase activity"/>
    <property type="evidence" value="ECO:0007669"/>
    <property type="project" value="UniProtKB-KW"/>
</dbReference>
<dbReference type="PANTHER" id="PTHR46332">
    <property type="entry name" value="ASPARTATE BETA-HYDROXYLASE DOMAIN-CONTAINING PROTEIN 2"/>
    <property type="match status" value="1"/>
</dbReference>
<evidence type="ECO:0000256" key="2">
    <source>
        <dbReference type="ARBA" id="ARBA00022964"/>
    </source>
</evidence>
<dbReference type="GO" id="GO:0016020">
    <property type="term" value="C:membrane"/>
    <property type="evidence" value="ECO:0007669"/>
    <property type="project" value="TreeGrafter"/>
</dbReference>
<feature type="domain" description="Aspartyl/asparaginy/proline hydroxylase" evidence="4">
    <location>
        <begin position="254"/>
        <end position="419"/>
    </location>
</feature>
<evidence type="ECO:0000259" key="4">
    <source>
        <dbReference type="Pfam" id="PF05118"/>
    </source>
</evidence>
<evidence type="ECO:0000256" key="1">
    <source>
        <dbReference type="ARBA" id="ARBA00007730"/>
    </source>
</evidence>
<protein>
    <recommendedName>
        <fullName evidence="4">Aspartyl/asparaginy/proline hydroxylase domain-containing protein</fullName>
    </recommendedName>
</protein>
<dbReference type="InterPro" id="IPR051821">
    <property type="entry name" value="Asp/Asn_beta-hydroxylase"/>
</dbReference>
<keyword evidence="6" id="KW-1185">Reference proteome</keyword>
<dbReference type="InterPro" id="IPR011990">
    <property type="entry name" value="TPR-like_helical_dom_sf"/>
</dbReference>
<dbReference type="Pfam" id="PF05118">
    <property type="entry name" value="Asp_Arg_Hydrox"/>
    <property type="match status" value="1"/>
</dbReference>
<sequence length="441" mass="49144">MAADGQRKFNMSAGADWSVDPRLARAGELLQRREVLQAELLFRAVLREHPGCVPAARTVAELSLDRGDLDGALAVLRNAAQVAPTDLALRFDLARAQAQAGQLAESQAAVEAVLKDDPGHHLAWLMLAELRDAAGDGFGALRARWQAIDRAQRTGRWLGRDTTEPHLMQAVMGHIGRLREDRRHWLQQAIEPVRQAFGGAAVTRVETALAAYLGEIDLRPPHPQQRPKFLYFPGLPDGPYHDPMLQPWAPQLRDAWPAIRAEAMQLLAEDRDFESFLGLAQGQRAPQYVGGSNPAAAWDAFFFYRHGQRFDSNHTRCPATSAVLEGLTLCRVARQAPEVCFSVLRPQSTIMPHHGVTNTRLVMHLPLIVPPGCALNVIGLGEHHWREGELMMFDDTYEHEAWNRSDSPRLIVLMDCWNPHLTPPEQQAVQRLVEAIDAVEN</sequence>
<dbReference type="InterPro" id="IPR027443">
    <property type="entry name" value="IPNS-like_sf"/>
</dbReference>
<keyword evidence="2" id="KW-0223">Dioxygenase</keyword>
<dbReference type="Pfam" id="PF14559">
    <property type="entry name" value="TPR_19"/>
    <property type="match status" value="1"/>
</dbReference>
<reference evidence="6" key="1">
    <citation type="submission" date="2019-03" db="EMBL/GenBank/DDBJ databases">
        <title>Aquabacterium pictum sp.nov., the first bacteriochlorophyll a-containing freshwater bacterium in the genus Aquabacterium of the class Betaproteobacteria.</title>
        <authorList>
            <person name="Hirose S."/>
            <person name="Tank M."/>
            <person name="Hara E."/>
            <person name="Tamaki H."/>
            <person name="Takaichi S."/>
            <person name="Haruta S."/>
            <person name="Hanada S."/>
        </authorList>
    </citation>
    <scope>NUCLEOTIDE SEQUENCE [LARGE SCALE GENOMIC DNA]</scope>
    <source>
        <strain evidence="6">W35</strain>
    </source>
</reference>
<dbReference type="Proteomes" id="UP000301751">
    <property type="component" value="Unassembled WGS sequence"/>
</dbReference>
<evidence type="ECO:0000313" key="5">
    <source>
        <dbReference type="EMBL" id="GCL62394.1"/>
    </source>
</evidence>
<dbReference type="SUPFAM" id="SSF51197">
    <property type="entry name" value="Clavaminate synthase-like"/>
    <property type="match status" value="1"/>
</dbReference>
<comment type="similarity">
    <text evidence="1">Belongs to the aspartyl/asparaginyl beta-hydroxylase family.</text>
</comment>
<dbReference type="Gene3D" id="1.25.40.10">
    <property type="entry name" value="Tetratricopeptide repeat domain"/>
    <property type="match status" value="1"/>
</dbReference>
<evidence type="ECO:0000313" key="6">
    <source>
        <dbReference type="Proteomes" id="UP000301751"/>
    </source>
</evidence>
<dbReference type="AlphaFoldDB" id="A0A480ALD5"/>
<dbReference type="PANTHER" id="PTHR46332:SF5">
    <property type="entry name" value="ASPARTATE BETA-HYDROXYLASE DOMAIN CONTAINING 2"/>
    <property type="match status" value="1"/>
</dbReference>
<accession>A0A480ALD5</accession>
<comment type="caution">
    <text evidence="5">The sequence shown here is derived from an EMBL/GenBank/DDBJ whole genome shotgun (WGS) entry which is preliminary data.</text>
</comment>
<dbReference type="EMBL" id="BJCL01000003">
    <property type="protein sequence ID" value="GCL62394.1"/>
    <property type="molecule type" value="Genomic_DNA"/>
</dbReference>
<gene>
    <name evidence="5" type="ORF">AQPW35_14750</name>
</gene>
<evidence type="ECO:0000256" key="3">
    <source>
        <dbReference type="ARBA" id="ARBA00023002"/>
    </source>
</evidence>
<organism evidence="5 6">
    <name type="scientific">Pseudaquabacterium pictum</name>
    <dbReference type="NCBI Taxonomy" id="2315236"/>
    <lineage>
        <taxon>Bacteria</taxon>
        <taxon>Pseudomonadati</taxon>
        <taxon>Pseudomonadota</taxon>
        <taxon>Betaproteobacteria</taxon>
        <taxon>Burkholderiales</taxon>
        <taxon>Sphaerotilaceae</taxon>
        <taxon>Pseudaquabacterium</taxon>
    </lineage>
</organism>
<dbReference type="Gene3D" id="2.60.120.330">
    <property type="entry name" value="B-lactam Antibiotic, Isopenicillin N Synthase, Chain"/>
    <property type="match status" value="1"/>
</dbReference>
<dbReference type="InterPro" id="IPR007803">
    <property type="entry name" value="Asp/Arg/Pro-Hydrxlase"/>
</dbReference>
<proteinExistence type="inferred from homology"/>
<name>A0A480ALD5_9BURK</name>
<dbReference type="SUPFAM" id="SSF48452">
    <property type="entry name" value="TPR-like"/>
    <property type="match status" value="1"/>
</dbReference>
<dbReference type="OrthoDB" id="21665at2"/>